<keyword evidence="3" id="KW-0732">Signal</keyword>
<evidence type="ECO:0000259" key="5">
    <source>
        <dbReference type="Pfam" id="PF12849"/>
    </source>
</evidence>
<keyword evidence="4" id="KW-0592">Phosphate transport</keyword>
<dbReference type="Gene3D" id="3.40.190.10">
    <property type="entry name" value="Periplasmic binding protein-like II"/>
    <property type="match status" value="2"/>
</dbReference>
<comment type="subcellular location">
    <subcellularLocation>
        <location evidence="4">Periplasm</location>
    </subcellularLocation>
    <subcellularLocation>
        <location evidence="4">Secreted</location>
    </subcellularLocation>
</comment>
<accession>A0A0S2KH54</accession>
<comment type="similarity">
    <text evidence="1 4">Belongs to the PstS family.</text>
</comment>
<organism evidence="6 7">
    <name type="scientific">Pseudohongiella spirulinae</name>
    <dbReference type="NCBI Taxonomy" id="1249552"/>
    <lineage>
        <taxon>Bacteria</taxon>
        <taxon>Pseudomonadati</taxon>
        <taxon>Pseudomonadota</taxon>
        <taxon>Gammaproteobacteria</taxon>
        <taxon>Pseudomonadales</taxon>
        <taxon>Pseudohongiellaceae</taxon>
        <taxon>Pseudohongiella</taxon>
    </lineage>
</organism>
<dbReference type="Proteomes" id="UP000065641">
    <property type="component" value="Chromosome"/>
</dbReference>
<dbReference type="STRING" id="1249552.PS2015_2881"/>
<dbReference type="GO" id="GO:0042301">
    <property type="term" value="F:phosphate ion binding"/>
    <property type="evidence" value="ECO:0007669"/>
    <property type="project" value="UniProtKB-UniRule"/>
</dbReference>
<keyword evidence="2 4" id="KW-0813">Transport</keyword>
<dbReference type="PATRIC" id="fig|1249552.3.peg.2908"/>
<sequence>MYKVMLSMIILVLAACSSDSREGDADIVIDGSSTVFPIVSYGADLFETEHPEYAVQVDFSGTTAGFLDFCAGQTDINAASRPINTQEIDACHASGIAFDRYQIALDAVAIVTHRRNTWVDGVTISQLQTMWAPSSEGVIRSWQQIDPQWPDTELNLYGRGQDSGTYDFFTEQLGALRSSRQDYVASEDEEFLAAGIADDPGSIGFFGLGAYHRHWEELRLLAVDGGNGAVFPSLETVRAGEYIPLTRPLFIYVRRYAESDGDKYHVMQLFLQHFLQRLPQWVHNTGYLPLTPEEYQAL</sequence>
<evidence type="ECO:0000256" key="4">
    <source>
        <dbReference type="RuleBase" id="RU367119"/>
    </source>
</evidence>
<dbReference type="InterPro" id="IPR050811">
    <property type="entry name" value="Phosphate_ABC_transporter"/>
</dbReference>
<dbReference type="PANTHER" id="PTHR30570">
    <property type="entry name" value="PERIPLASMIC PHOSPHATE BINDING COMPONENT OF PHOSPHATE ABC TRANSPORTER"/>
    <property type="match status" value="1"/>
</dbReference>
<dbReference type="GO" id="GO:0005576">
    <property type="term" value="C:extracellular region"/>
    <property type="evidence" value="ECO:0007669"/>
    <property type="project" value="UniProtKB-SubCell"/>
</dbReference>
<dbReference type="OrthoDB" id="9765713at2"/>
<name>A0A0S2KH54_9GAMM</name>
<feature type="domain" description="PBP" evidence="5">
    <location>
        <begin position="23"/>
        <end position="260"/>
    </location>
</feature>
<dbReference type="RefSeq" id="WP_058022893.1">
    <property type="nucleotide sequence ID" value="NZ_CP013189.1"/>
</dbReference>
<evidence type="ECO:0000313" key="7">
    <source>
        <dbReference type="Proteomes" id="UP000065641"/>
    </source>
</evidence>
<dbReference type="CDD" id="cd13654">
    <property type="entry name" value="PBP2_phosphate_like_2"/>
    <property type="match status" value="1"/>
</dbReference>
<dbReference type="EMBL" id="CP013189">
    <property type="protein sequence ID" value="ALO47509.1"/>
    <property type="molecule type" value="Genomic_DNA"/>
</dbReference>
<dbReference type="PROSITE" id="PS51257">
    <property type="entry name" value="PROKAR_LIPOPROTEIN"/>
    <property type="match status" value="1"/>
</dbReference>
<comment type="function">
    <text evidence="4">Involved in the system for phosphate transport across the cytoplasmic membrane.</text>
</comment>
<dbReference type="SUPFAM" id="SSF53850">
    <property type="entry name" value="Periplasmic binding protein-like II"/>
    <property type="match status" value="1"/>
</dbReference>
<keyword evidence="4" id="KW-0574">Periplasm</keyword>
<dbReference type="NCBIfam" id="TIGR02136">
    <property type="entry name" value="ptsS_2"/>
    <property type="match status" value="1"/>
</dbReference>
<evidence type="ECO:0000313" key="6">
    <source>
        <dbReference type="EMBL" id="ALO47509.1"/>
    </source>
</evidence>
<evidence type="ECO:0000256" key="3">
    <source>
        <dbReference type="ARBA" id="ARBA00022729"/>
    </source>
</evidence>
<protein>
    <recommendedName>
        <fullName evidence="4">Phosphate-binding protein</fullName>
    </recommendedName>
</protein>
<keyword evidence="7" id="KW-1185">Reference proteome</keyword>
<dbReference type="InterPro" id="IPR011862">
    <property type="entry name" value="Phos-bd"/>
</dbReference>
<dbReference type="KEGG" id="pspi:PS2015_2881"/>
<dbReference type="Pfam" id="PF12849">
    <property type="entry name" value="PBP_like_2"/>
    <property type="match status" value="1"/>
</dbReference>
<dbReference type="GO" id="GO:0042597">
    <property type="term" value="C:periplasmic space"/>
    <property type="evidence" value="ECO:0007669"/>
    <property type="project" value="UniProtKB-SubCell"/>
</dbReference>
<dbReference type="InterPro" id="IPR024370">
    <property type="entry name" value="PBP_domain"/>
</dbReference>
<gene>
    <name evidence="6" type="ORF">PS2015_2881</name>
</gene>
<dbReference type="AlphaFoldDB" id="A0A0S2KH54"/>
<keyword evidence="4" id="KW-0964">Secreted</keyword>
<proteinExistence type="inferred from homology"/>
<dbReference type="GO" id="GO:0006817">
    <property type="term" value="P:phosphate ion transport"/>
    <property type="evidence" value="ECO:0007669"/>
    <property type="project" value="UniProtKB-UniRule"/>
</dbReference>
<dbReference type="PANTHER" id="PTHR30570:SF1">
    <property type="entry name" value="PHOSPHATE-BINDING PROTEIN PSTS"/>
    <property type="match status" value="1"/>
</dbReference>
<reference evidence="6 7" key="1">
    <citation type="submission" date="2015-11" db="EMBL/GenBank/DDBJ databases">
        <authorList>
            <person name="Zhang Y."/>
            <person name="Guo Z."/>
        </authorList>
    </citation>
    <scope>NUCLEOTIDE SEQUENCE [LARGE SCALE GENOMIC DNA]</scope>
    <source>
        <strain evidence="6 7">KCTC 32221</strain>
    </source>
</reference>
<evidence type="ECO:0000256" key="2">
    <source>
        <dbReference type="ARBA" id="ARBA00022448"/>
    </source>
</evidence>
<dbReference type="GO" id="GO:0007155">
    <property type="term" value="P:cell adhesion"/>
    <property type="evidence" value="ECO:0007669"/>
    <property type="project" value="UniProtKB-UniRule"/>
</dbReference>
<evidence type="ECO:0000256" key="1">
    <source>
        <dbReference type="ARBA" id="ARBA00008725"/>
    </source>
</evidence>